<dbReference type="RefSeq" id="WP_388020648.1">
    <property type="nucleotide sequence ID" value="NZ_JBHUDT010000008.1"/>
</dbReference>
<reference evidence="2" key="1">
    <citation type="journal article" date="2019" name="Int. J. Syst. Evol. Microbiol.">
        <title>The Global Catalogue of Microorganisms (GCM) 10K type strain sequencing project: providing services to taxonomists for standard genome sequencing and annotation.</title>
        <authorList>
            <consortium name="The Broad Institute Genomics Platform"/>
            <consortium name="The Broad Institute Genome Sequencing Center for Infectious Disease"/>
            <person name="Wu L."/>
            <person name="Ma J."/>
        </authorList>
    </citation>
    <scope>NUCLEOTIDE SEQUENCE [LARGE SCALE GENOMIC DNA]</scope>
    <source>
        <strain evidence="2">KCTC 42903</strain>
    </source>
</reference>
<evidence type="ECO:0000313" key="2">
    <source>
        <dbReference type="Proteomes" id="UP001597441"/>
    </source>
</evidence>
<dbReference type="Proteomes" id="UP001597441">
    <property type="component" value="Unassembled WGS sequence"/>
</dbReference>
<accession>A0ABW5JUD1</accession>
<dbReference type="EMBL" id="JBHULK010000008">
    <property type="protein sequence ID" value="MFD2536354.1"/>
    <property type="molecule type" value="Genomic_DNA"/>
</dbReference>
<sequence length="232" mass="25384">MNLTLNAQVIYPTQPIPAKRAYLGQTSSATIQIDDANSDGLITKPLIVAEGLDTGFFAQGGTIGDNDLSTFVRAINDAFSLDFQNLLTGGTFFPTGNQDYDIIYVNWDNGVDYLQRNAYALEAVIAWVNQQKASVGSTEQNVILAKVWAVLLPVGHWQIWRRGLTHDTRLYISHDAPQQGANTAISVQLAGSHLRSQYIMSPIPLIEGEVLLLLAYNFAEGFSAVYNLFGGD</sequence>
<organism evidence="1 2">
    <name type="scientific">Gelatiniphilus marinus</name>
    <dbReference type="NCBI Taxonomy" id="1759464"/>
    <lineage>
        <taxon>Bacteria</taxon>
        <taxon>Pseudomonadati</taxon>
        <taxon>Bacteroidota</taxon>
        <taxon>Flavobacteriia</taxon>
        <taxon>Flavobacteriales</taxon>
        <taxon>Flavobacteriaceae</taxon>
        <taxon>Gelatiniphilus</taxon>
    </lineage>
</organism>
<keyword evidence="2" id="KW-1185">Reference proteome</keyword>
<proteinExistence type="predicted"/>
<name>A0ABW5JUD1_9FLAO</name>
<gene>
    <name evidence="1" type="ORF">ACFSQS_14675</name>
</gene>
<comment type="caution">
    <text evidence="1">The sequence shown here is derived from an EMBL/GenBank/DDBJ whole genome shotgun (WGS) entry which is preliminary data.</text>
</comment>
<protein>
    <submittedName>
        <fullName evidence="1">Uncharacterized protein</fullName>
    </submittedName>
</protein>
<evidence type="ECO:0000313" key="1">
    <source>
        <dbReference type="EMBL" id="MFD2536354.1"/>
    </source>
</evidence>